<dbReference type="PANTHER" id="PTHR42760:SF129">
    <property type="entry name" value="OXIDOREDUCTASE"/>
    <property type="match status" value="1"/>
</dbReference>
<dbReference type="FunFam" id="3.40.50.720:FF:000173">
    <property type="entry name" value="3-oxoacyl-[acyl-carrier protein] reductase"/>
    <property type="match status" value="1"/>
</dbReference>
<keyword evidence="4" id="KW-1185">Reference proteome</keyword>
<comment type="similarity">
    <text evidence="1">Belongs to the short-chain dehydrogenases/reductases (SDR) family.</text>
</comment>
<dbReference type="EMBL" id="JACIEE010000013">
    <property type="protein sequence ID" value="MBB3979786.1"/>
    <property type="molecule type" value="Genomic_DNA"/>
</dbReference>
<dbReference type="EC" id="1.1.1.100" evidence="3"/>
<evidence type="ECO:0000256" key="2">
    <source>
        <dbReference type="ARBA" id="ARBA00023002"/>
    </source>
</evidence>
<accession>A0A7W6GL56</accession>
<dbReference type="Gene3D" id="3.40.50.720">
    <property type="entry name" value="NAD(P)-binding Rossmann-like Domain"/>
    <property type="match status" value="1"/>
</dbReference>
<dbReference type="AlphaFoldDB" id="A0A7W6GL56"/>
<dbReference type="CDD" id="cd05233">
    <property type="entry name" value="SDR_c"/>
    <property type="match status" value="1"/>
</dbReference>
<dbReference type="InterPro" id="IPR036291">
    <property type="entry name" value="NAD(P)-bd_dom_sf"/>
</dbReference>
<dbReference type="GO" id="GO:0004316">
    <property type="term" value="F:3-oxoacyl-[acyl-carrier-protein] reductase (NADPH) activity"/>
    <property type="evidence" value="ECO:0007669"/>
    <property type="project" value="UniProtKB-EC"/>
</dbReference>
<dbReference type="PRINTS" id="PR00081">
    <property type="entry name" value="GDHRDH"/>
</dbReference>
<dbReference type="SUPFAM" id="SSF51735">
    <property type="entry name" value="NAD(P)-binding Rossmann-fold domains"/>
    <property type="match status" value="1"/>
</dbReference>
<keyword evidence="2 3" id="KW-0560">Oxidoreductase</keyword>
<dbReference type="InterPro" id="IPR002347">
    <property type="entry name" value="SDR_fam"/>
</dbReference>
<dbReference type="NCBIfam" id="NF009466">
    <property type="entry name" value="PRK12826.1-2"/>
    <property type="match status" value="1"/>
</dbReference>
<gene>
    <name evidence="3" type="ORF">GGQ64_005031</name>
</gene>
<evidence type="ECO:0000313" key="3">
    <source>
        <dbReference type="EMBL" id="MBB3979786.1"/>
    </source>
</evidence>
<evidence type="ECO:0000256" key="1">
    <source>
        <dbReference type="ARBA" id="ARBA00006484"/>
    </source>
</evidence>
<dbReference type="PRINTS" id="PR00080">
    <property type="entry name" value="SDRFAMILY"/>
</dbReference>
<proteinExistence type="inferred from homology"/>
<dbReference type="RefSeq" id="WP_183807978.1">
    <property type="nucleotide sequence ID" value="NZ_JACIEE010000013.1"/>
</dbReference>
<organism evidence="3 4">
    <name type="scientific">Mycoplana azooxidifex</name>
    <dbReference type="NCBI Taxonomy" id="1636188"/>
    <lineage>
        <taxon>Bacteria</taxon>
        <taxon>Pseudomonadati</taxon>
        <taxon>Pseudomonadota</taxon>
        <taxon>Alphaproteobacteria</taxon>
        <taxon>Hyphomicrobiales</taxon>
        <taxon>Rhizobiaceae</taxon>
        <taxon>Mycoplana</taxon>
    </lineage>
</organism>
<dbReference type="PANTHER" id="PTHR42760">
    <property type="entry name" value="SHORT-CHAIN DEHYDROGENASES/REDUCTASES FAMILY MEMBER"/>
    <property type="match status" value="1"/>
</dbReference>
<sequence>MNQRPERVAVVTGGSSGIGLATVATFLETGFNVAFFGQNPDHVESARNRLVRRFGAHRILARCVDLALPKEISSFFREVEAHWQPVDTLVCNAGISPKGGNGASPFLTLDLAEWNRVLAVNLTGTMLCCQAVLPAMLERGFGRIVLIGSIAGRTVPRVAGTAYVVSKAGLAGLCRSLLASCAGSGVTVNMIAPGRILTEMTGPADSETNRAALGRIPVGRLGDVGDIAAVTGFLASRDAGFINGAIVDVNGGEFAPL</sequence>
<name>A0A7W6GL56_9HYPH</name>
<comment type="caution">
    <text evidence="3">The sequence shown here is derived from an EMBL/GenBank/DDBJ whole genome shotgun (WGS) entry which is preliminary data.</text>
</comment>
<dbReference type="Proteomes" id="UP000574761">
    <property type="component" value="Unassembled WGS sequence"/>
</dbReference>
<protein>
    <submittedName>
        <fullName evidence="3">3-oxoacyl-[acyl-carrier protein] reductase</fullName>
        <ecNumber evidence="3">1.1.1.100</ecNumber>
    </submittedName>
</protein>
<evidence type="ECO:0000313" key="4">
    <source>
        <dbReference type="Proteomes" id="UP000574761"/>
    </source>
</evidence>
<dbReference type="Pfam" id="PF13561">
    <property type="entry name" value="adh_short_C2"/>
    <property type="match status" value="1"/>
</dbReference>
<reference evidence="3 4" key="1">
    <citation type="submission" date="2020-08" db="EMBL/GenBank/DDBJ databases">
        <title>Genomic Encyclopedia of Type Strains, Phase IV (KMG-IV): sequencing the most valuable type-strain genomes for metagenomic binning, comparative biology and taxonomic classification.</title>
        <authorList>
            <person name="Goeker M."/>
        </authorList>
    </citation>
    <scope>NUCLEOTIDE SEQUENCE [LARGE SCALE GENOMIC DNA]</scope>
    <source>
        <strain evidence="3 4">DSM 100211</strain>
    </source>
</reference>
<dbReference type="GO" id="GO:0030497">
    <property type="term" value="P:fatty acid elongation"/>
    <property type="evidence" value="ECO:0007669"/>
    <property type="project" value="TreeGrafter"/>
</dbReference>